<feature type="domain" description="HTH cro/C1-type" evidence="3">
    <location>
        <begin position="20"/>
        <end position="74"/>
    </location>
</feature>
<accession>A0ABV9KCD5</accession>
<dbReference type="CDD" id="cd00093">
    <property type="entry name" value="HTH_XRE"/>
    <property type="match status" value="1"/>
</dbReference>
<gene>
    <name evidence="4" type="ORF">ACFO5X_04045</name>
</gene>
<proteinExistence type="predicted"/>
<sequence length="133" mass="14311">MTDENGDWFAEGVATFGDRISGAREAAGMSQSELARRLGIAKATLAAWEDDRSDPRANRLAMLAGMLNVSVSWLLTGTGDGVPAPGERVAPDKEAREVLSELRGLRAAMQATAERAEKLEARLDRLLEAQDTL</sequence>
<feature type="coiled-coil region" evidence="2">
    <location>
        <begin position="99"/>
        <end position="129"/>
    </location>
</feature>
<dbReference type="RefSeq" id="WP_380715945.1">
    <property type="nucleotide sequence ID" value="NZ_JBHSGI010000002.1"/>
</dbReference>
<protein>
    <submittedName>
        <fullName evidence="4">Helix-turn-helix domain-containing protein</fullName>
    </submittedName>
</protein>
<keyword evidence="5" id="KW-1185">Reference proteome</keyword>
<dbReference type="PROSITE" id="PS50943">
    <property type="entry name" value="HTH_CROC1"/>
    <property type="match status" value="1"/>
</dbReference>
<evidence type="ECO:0000256" key="1">
    <source>
        <dbReference type="ARBA" id="ARBA00023125"/>
    </source>
</evidence>
<dbReference type="SUPFAM" id="SSF47413">
    <property type="entry name" value="lambda repressor-like DNA-binding domains"/>
    <property type="match status" value="1"/>
</dbReference>
<comment type="caution">
    <text evidence="4">The sequence shown here is derived from an EMBL/GenBank/DDBJ whole genome shotgun (WGS) entry which is preliminary data.</text>
</comment>
<organism evidence="4 5">
    <name type="scientific">Seohaeicola nanhaiensis</name>
    <dbReference type="NCBI Taxonomy" id="1387282"/>
    <lineage>
        <taxon>Bacteria</taxon>
        <taxon>Pseudomonadati</taxon>
        <taxon>Pseudomonadota</taxon>
        <taxon>Alphaproteobacteria</taxon>
        <taxon>Rhodobacterales</taxon>
        <taxon>Roseobacteraceae</taxon>
        <taxon>Seohaeicola</taxon>
    </lineage>
</organism>
<evidence type="ECO:0000256" key="2">
    <source>
        <dbReference type="SAM" id="Coils"/>
    </source>
</evidence>
<dbReference type="Proteomes" id="UP001595973">
    <property type="component" value="Unassembled WGS sequence"/>
</dbReference>
<evidence type="ECO:0000313" key="4">
    <source>
        <dbReference type="EMBL" id="MFC4667714.1"/>
    </source>
</evidence>
<reference evidence="5" key="1">
    <citation type="journal article" date="2019" name="Int. J. Syst. Evol. Microbiol.">
        <title>The Global Catalogue of Microorganisms (GCM) 10K type strain sequencing project: providing services to taxonomists for standard genome sequencing and annotation.</title>
        <authorList>
            <consortium name="The Broad Institute Genomics Platform"/>
            <consortium name="The Broad Institute Genome Sequencing Center for Infectious Disease"/>
            <person name="Wu L."/>
            <person name="Ma J."/>
        </authorList>
    </citation>
    <scope>NUCLEOTIDE SEQUENCE [LARGE SCALE GENOMIC DNA]</scope>
    <source>
        <strain evidence="5">CGMCC 4.7283</strain>
    </source>
</reference>
<name>A0ABV9KCD5_9RHOB</name>
<dbReference type="Gene3D" id="1.10.260.40">
    <property type="entry name" value="lambda repressor-like DNA-binding domains"/>
    <property type="match status" value="1"/>
</dbReference>
<evidence type="ECO:0000313" key="5">
    <source>
        <dbReference type="Proteomes" id="UP001595973"/>
    </source>
</evidence>
<dbReference type="Pfam" id="PF01381">
    <property type="entry name" value="HTH_3"/>
    <property type="match status" value="1"/>
</dbReference>
<dbReference type="PANTHER" id="PTHR46558">
    <property type="entry name" value="TRACRIPTIONAL REGULATORY PROTEIN-RELATED-RELATED"/>
    <property type="match status" value="1"/>
</dbReference>
<dbReference type="SMART" id="SM00530">
    <property type="entry name" value="HTH_XRE"/>
    <property type="match status" value="1"/>
</dbReference>
<keyword evidence="1" id="KW-0238">DNA-binding</keyword>
<dbReference type="InterPro" id="IPR001387">
    <property type="entry name" value="Cro/C1-type_HTH"/>
</dbReference>
<dbReference type="EMBL" id="JBHSGI010000002">
    <property type="protein sequence ID" value="MFC4667714.1"/>
    <property type="molecule type" value="Genomic_DNA"/>
</dbReference>
<dbReference type="PANTHER" id="PTHR46558:SF13">
    <property type="entry name" value="HTH-TYPE TRANSCRIPTIONAL REGULATOR IMMR"/>
    <property type="match status" value="1"/>
</dbReference>
<dbReference type="InterPro" id="IPR010982">
    <property type="entry name" value="Lambda_DNA-bd_dom_sf"/>
</dbReference>
<keyword evidence="2" id="KW-0175">Coiled coil</keyword>
<evidence type="ECO:0000259" key="3">
    <source>
        <dbReference type="PROSITE" id="PS50943"/>
    </source>
</evidence>